<dbReference type="EMBL" id="BSXW01000609">
    <property type="protein sequence ID" value="GMF26494.1"/>
    <property type="molecule type" value="Genomic_DNA"/>
</dbReference>
<reference evidence="3" key="1">
    <citation type="submission" date="2023-04" db="EMBL/GenBank/DDBJ databases">
        <title>Phytophthora lilii NBRC 32176.</title>
        <authorList>
            <person name="Ichikawa N."/>
            <person name="Sato H."/>
            <person name="Tonouchi N."/>
        </authorList>
    </citation>
    <scope>NUCLEOTIDE SEQUENCE</scope>
    <source>
        <strain evidence="3">NBRC 32176</strain>
    </source>
</reference>
<comment type="caution">
    <text evidence="3">The sequence shown here is derived from an EMBL/GenBank/DDBJ whole genome shotgun (WGS) entry which is preliminary data.</text>
</comment>
<keyword evidence="1" id="KW-0175">Coiled coil</keyword>
<feature type="coiled-coil region" evidence="1">
    <location>
        <begin position="297"/>
        <end position="331"/>
    </location>
</feature>
<evidence type="ECO:0000313" key="4">
    <source>
        <dbReference type="Proteomes" id="UP001165083"/>
    </source>
</evidence>
<organism evidence="3 4">
    <name type="scientific">Phytophthora lilii</name>
    <dbReference type="NCBI Taxonomy" id="2077276"/>
    <lineage>
        <taxon>Eukaryota</taxon>
        <taxon>Sar</taxon>
        <taxon>Stramenopiles</taxon>
        <taxon>Oomycota</taxon>
        <taxon>Peronosporomycetes</taxon>
        <taxon>Peronosporales</taxon>
        <taxon>Peronosporaceae</taxon>
        <taxon>Phytophthora</taxon>
    </lineage>
</organism>
<feature type="region of interest" description="Disordered" evidence="2">
    <location>
        <begin position="226"/>
        <end position="257"/>
    </location>
</feature>
<dbReference type="OrthoDB" id="114589at2759"/>
<dbReference type="AlphaFoldDB" id="A0A9W6U5B8"/>
<feature type="compositionally biased region" description="Polar residues" evidence="2">
    <location>
        <begin position="170"/>
        <end position="180"/>
    </location>
</feature>
<accession>A0A9W6U5B8</accession>
<sequence>MHHSHVVLPDYAFSVTRDPRNPKSRHCTGEFTGFNLVMITSGITLSASIVAWRTTEARMETAEPFHPRRAVPSTQGYTRMVPTTSLEVGRFDATVASAHNQPDLMYHSRSVSCRPHSPTDTSIQAPMASRFEIPSHFERAQARLSDGLVGLVVPRGKVGGWHSVDLAPSGVSNYDQSADTDTQRLRQPAVDSKDSVSVRGVARSCDQVRSKHAISRATMAALLSLTEEKHSESSRKRSHDDLRSSPPRSVRSVLPAAVSSRRAPRVISEDDEMALRRKRARYEIRREQCRTNQARYRNKQRNMQLRLEEAVKQVRQELGNLKRRRQEVLLAEKTDQSPWTIVAEVFRIAENSFRSPWRLESEADMHNDMEMRKNLAFLSEAFTSDVAVGEITGIDSLIEQWRRYSQYFGDAPRAAECVPTPVGRDPPSKYDSQPPSLYDRLLGQQLECRVSVDFHFDEGNGRVSRLELKIDFLQALFRVLGNLEEVSEACNPSD</sequence>
<proteinExistence type="predicted"/>
<feature type="region of interest" description="Disordered" evidence="2">
    <location>
        <begin position="164"/>
        <end position="196"/>
    </location>
</feature>
<evidence type="ECO:0000256" key="2">
    <source>
        <dbReference type="SAM" id="MobiDB-lite"/>
    </source>
</evidence>
<name>A0A9W6U5B8_9STRA</name>
<dbReference type="CDD" id="cd14686">
    <property type="entry name" value="bZIP"/>
    <property type="match status" value="1"/>
</dbReference>
<feature type="compositionally biased region" description="Basic and acidic residues" evidence="2">
    <location>
        <begin position="226"/>
        <end position="243"/>
    </location>
</feature>
<feature type="compositionally biased region" description="Low complexity" evidence="2">
    <location>
        <begin position="244"/>
        <end position="255"/>
    </location>
</feature>
<dbReference type="Proteomes" id="UP001165083">
    <property type="component" value="Unassembled WGS sequence"/>
</dbReference>
<evidence type="ECO:0000313" key="3">
    <source>
        <dbReference type="EMBL" id="GMF26494.1"/>
    </source>
</evidence>
<evidence type="ECO:0000256" key="1">
    <source>
        <dbReference type="SAM" id="Coils"/>
    </source>
</evidence>
<keyword evidence="4" id="KW-1185">Reference proteome</keyword>
<protein>
    <submittedName>
        <fullName evidence="3">Unnamed protein product</fullName>
    </submittedName>
</protein>
<gene>
    <name evidence="3" type="ORF">Plil01_001101500</name>
</gene>